<dbReference type="NCBIfam" id="TIGR02530">
    <property type="entry name" value="flg_new"/>
    <property type="match status" value="1"/>
</dbReference>
<dbReference type="Pfam" id="PF12611">
    <property type="entry name" value="Flagellar_put"/>
    <property type="match status" value="1"/>
</dbReference>
<accession>A0A1I0ZH61</accession>
<keyword evidence="1" id="KW-0282">Flagellum</keyword>
<dbReference type="Proteomes" id="UP000198838">
    <property type="component" value="Unassembled WGS sequence"/>
</dbReference>
<gene>
    <name evidence="1" type="ORF">SAMN05216249_11541</name>
</gene>
<keyword evidence="1" id="KW-0966">Cell projection</keyword>
<organism evidence="1 2">
    <name type="scientific">Acetitomaculum ruminis DSM 5522</name>
    <dbReference type="NCBI Taxonomy" id="1120918"/>
    <lineage>
        <taxon>Bacteria</taxon>
        <taxon>Bacillati</taxon>
        <taxon>Bacillota</taxon>
        <taxon>Clostridia</taxon>
        <taxon>Lachnospirales</taxon>
        <taxon>Lachnospiraceae</taxon>
        <taxon>Acetitomaculum</taxon>
    </lineage>
</organism>
<evidence type="ECO:0000313" key="2">
    <source>
        <dbReference type="Proteomes" id="UP000198838"/>
    </source>
</evidence>
<sequence length="139" mass="15483">MNINNNFKSIGQVADQYLNQNKTNSRKIGDSKDSQVSFIDVLKRNIPDSDTNKAEEGLKFSKHASLRLQSRNIDLTQSQLERLNNGAKKASEKGINESLVVVDELSFIVNIPNKTVVTAMDQTENEDNVYTNIDGAVII</sequence>
<dbReference type="OrthoDB" id="165650at2"/>
<dbReference type="RefSeq" id="WP_092873335.1">
    <property type="nucleotide sequence ID" value="NZ_FOJY01000015.1"/>
</dbReference>
<dbReference type="STRING" id="1120918.SAMN05216249_11541"/>
<keyword evidence="1" id="KW-0969">Cilium</keyword>
<reference evidence="1 2" key="1">
    <citation type="submission" date="2016-10" db="EMBL/GenBank/DDBJ databases">
        <authorList>
            <person name="de Groot N.N."/>
        </authorList>
    </citation>
    <scope>NUCLEOTIDE SEQUENCE [LARGE SCALE GENOMIC DNA]</scope>
    <source>
        <strain evidence="1 2">DSM 5522</strain>
    </source>
</reference>
<dbReference type="InterPro" id="IPR013367">
    <property type="entry name" value="Flagellar_put"/>
</dbReference>
<proteinExistence type="predicted"/>
<dbReference type="EMBL" id="FOJY01000015">
    <property type="protein sequence ID" value="SFB25099.1"/>
    <property type="molecule type" value="Genomic_DNA"/>
</dbReference>
<keyword evidence="2" id="KW-1185">Reference proteome</keyword>
<evidence type="ECO:0000313" key="1">
    <source>
        <dbReference type="EMBL" id="SFB25099.1"/>
    </source>
</evidence>
<protein>
    <submittedName>
        <fullName evidence="1">Flagellar operon protein</fullName>
    </submittedName>
</protein>
<name>A0A1I0ZH61_9FIRM</name>
<dbReference type="AlphaFoldDB" id="A0A1I0ZH61"/>